<feature type="region of interest" description="Disordered" evidence="1">
    <location>
        <begin position="1"/>
        <end position="29"/>
    </location>
</feature>
<evidence type="ECO:0000256" key="1">
    <source>
        <dbReference type="SAM" id="MobiDB-lite"/>
    </source>
</evidence>
<comment type="caution">
    <text evidence="2">The sequence shown here is derived from an EMBL/GenBank/DDBJ whole genome shotgun (WGS) entry which is preliminary data.</text>
</comment>
<reference evidence="2 3" key="1">
    <citation type="submission" date="2018-03" db="EMBL/GenBank/DDBJ databases">
        <title>Genomic Encyclopedia of Archaeal and Bacterial Type Strains, Phase II (KMG-II): from individual species to whole genera.</title>
        <authorList>
            <person name="Goeker M."/>
        </authorList>
    </citation>
    <scope>NUCLEOTIDE SEQUENCE [LARGE SCALE GENOMIC DNA]</scope>
    <source>
        <strain evidence="2 3">DSM 45348</strain>
    </source>
</reference>
<feature type="compositionally biased region" description="Basic and acidic residues" evidence="1">
    <location>
        <begin position="1"/>
        <end position="15"/>
    </location>
</feature>
<dbReference type="RefSeq" id="WP_106129751.1">
    <property type="nucleotide sequence ID" value="NZ_PVZG01000016.1"/>
</dbReference>
<sequence>MTVRDERPRLADRGPDLAARGARPVPVAPPACPDDLPRYLGALRRLSDADDLAVAYAGCTIAVDVAGRDGSAAGLVLAYSERSSAARRLGDLPQARRDAEAAADLLEVSGAQPQSAMAALLLSRRLAVRLDLGDLESADALLAAAPFGAELPDEPEFLLLRYVRGRLHAAVGRPGEGLADLYRCGERVATLRADHPGVLPWRSAAATVLTGIGAAEAAERLAAEEVALTRRHGLASALGRALRIQGQVRPGPAGMAAAEEAVRVLQGTPRRFERATALVDLGGLLNLARRRPQARRVLRDGLELAQECGSPALVARARTYYAGRAPGRC</sequence>
<gene>
    <name evidence="2" type="ORF">CLV70_11648</name>
</gene>
<evidence type="ECO:0000313" key="3">
    <source>
        <dbReference type="Proteomes" id="UP000239209"/>
    </source>
</evidence>
<dbReference type="Proteomes" id="UP000239209">
    <property type="component" value="Unassembled WGS sequence"/>
</dbReference>
<dbReference type="Gene3D" id="1.25.40.10">
    <property type="entry name" value="Tetratricopeptide repeat domain"/>
    <property type="match status" value="1"/>
</dbReference>
<dbReference type="EMBL" id="PVZG01000016">
    <property type="protein sequence ID" value="PRY22789.1"/>
    <property type="molecule type" value="Genomic_DNA"/>
</dbReference>
<dbReference type="OrthoDB" id="3292299at2"/>
<protein>
    <recommendedName>
        <fullName evidence="4">Tetratricopeptide repeat protein</fullName>
    </recommendedName>
</protein>
<dbReference type="AlphaFoldDB" id="A0A2T0RNM2"/>
<dbReference type="SUPFAM" id="SSF48452">
    <property type="entry name" value="TPR-like"/>
    <property type="match status" value="1"/>
</dbReference>
<dbReference type="InterPro" id="IPR011990">
    <property type="entry name" value="TPR-like_helical_dom_sf"/>
</dbReference>
<evidence type="ECO:0000313" key="2">
    <source>
        <dbReference type="EMBL" id="PRY22789.1"/>
    </source>
</evidence>
<accession>A0A2T0RNM2</accession>
<name>A0A2T0RNM2_9ACTN</name>
<organism evidence="2 3">
    <name type="scientific">Pseudosporangium ferrugineum</name>
    <dbReference type="NCBI Taxonomy" id="439699"/>
    <lineage>
        <taxon>Bacteria</taxon>
        <taxon>Bacillati</taxon>
        <taxon>Actinomycetota</taxon>
        <taxon>Actinomycetes</taxon>
        <taxon>Micromonosporales</taxon>
        <taxon>Micromonosporaceae</taxon>
        <taxon>Pseudosporangium</taxon>
    </lineage>
</organism>
<proteinExistence type="predicted"/>
<keyword evidence="3" id="KW-1185">Reference proteome</keyword>
<evidence type="ECO:0008006" key="4">
    <source>
        <dbReference type="Google" id="ProtNLM"/>
    </source>
</evidence>